<evidence type="ECO:0000313" key="7">
    <source>
        <dbReference type="Proteomes" id="UP000006727"/>
    </source>
</evidence>
<dbReference type="SUPFAM" id="SSF46689">
    <property type="entry name" value="Homeodomain-like"/>
    <property type="match status" value="1"/>
</dbReference>
<keyword evidence="2 3" id="KW-0238">DNA-binding</keyword>
<dbReference type="SMART" id="SM00389">
    <property type="entry name" value="HOX"/>
    <property type="match status" value="1"/>
</dbReference>
<dbReference type="PANTHER" id="PTHR46777:SF5">
    <property type="entry name" value="WUSCHEL-RELATED HOMEOBOX 13"/>
    <property type="match status" value="1"/>
</dbReference>
<accession>A0A2K1ICB3</accession>
<comment type="subcellular location">
    <subcellularLocation>
        <location evidence="1 2 3">Nucleus</location>
    </subcellularLocation>
</comment>
<proteinExistence type="predicted"/>
<evidence type="ECO:0000259" key="4">
    <source>
        <dbReference type="PROSITE" id="PS50071"/>
    </source>
</evidence>
<feature type="domain" description="Homeobox" evidence="4">
    <location>
        <begin position="10"/>
        <end position="76"/>
    </location>
</feature>
<evidence type="ECO:0000256" key="2">
    <source>
        <dbReference type="PROSITE-ProRule" id="PRU00108"/>
    </source>
</evidence>
<dbReference type="InterPro" id="IPR001356">
    <property type="entry name" value="HD"/>
</dbReference>
<dbReference type="EnsemblPlants" id="Pp3c26_8569V3.1">
    <property type="protein sequence ID" value="Pp3c26_8569V3.1"/>
    <property type="gene ID" value="Pp3c26_8569"/>
</dbReference>
<dbReference type="Pfam" id="PF00046">
    <property type="entry name" value="Homeodomain"/>
    <property type="match status" value="1"/>
</dbReference>
<keyword evidence="2 3" id="KW-0539">Nucleus</keyword>
<dbReference type="PROSITE" id="PS50071">
    <property type="entry name" value="HOMEOBOX_2"/>
    <property type="match status" value="1"/>
</dbReference>
<evidence type="ECO:0000256" key="3">
    <source>
        <dbReference type="RuleBase" id="RU000682"/>
    </source>
</evidence>
<dbReference type="CDD" id="cd00086">
    <property type="entry name" value="homeodomain"/>
    <property type="match status" value="1"/>
</dbReference>
<evidence type="ECO:0000313" key="6">
    <source>
        <dbReference type="EnsemblPlants" id="Pp3c26_8569V3.1"/>
    </source>
</evidence>
<dbReference type="GO" id="GO:0005634">
    <property type="term" value="C:nucleus"/>
    <property type="evidence" value="ECO:0007669"/>
    <property type="project" value="UniProtKB-SubCell"/>
</dbReference>
<name>A0A2K1ICB3_PHYPA</name>
<reference evidence="5 7" key="2">
    <citation type="journal article" date="2018" name="Plant J.">
        <title>The Physcomitrella patens chromosome-scale assembly reveals moss genome structure and evolution.</title>
        <authorList>
            <person name="Lang D."/>
            <person name="Ullrich K.K."/>
            <person name="Murat F."/>
            <person name="Fuchs J."/>
            <person name="Jenkins J."/>
            <person name="Haas F.B."/>
            <person name="Piednoel M."/>
            <person name="Gundlach H."/>
            <person name="Van Bel M."/>
            <person name="Meyberg R."/>
            <person name="Vives C."/>
            <person name="Morata J."/>
            <person name="Symeonidi A."/>
            <person name="Hiss M."/>
            <person name="Muchero W."/>
            <person name="Kamisugi Y."/>
            <person name="Saleh O."/>
            <person name="Blanc G."/>
            <person name="Decker E.L."/>
            <person name="van Gessel N."/>
            <person name="Grimwood J."/>
            <person name="Hayes R.D."/>
            <person name="Graham S.W."/>
            <person name="Gunter L.E."/>
            <person name="McDaniel S.F."/>
            <person name="Hoernstein S.N.W."/>
            <person name="Larsson A."/>
            <person name="Li F.W."/>
            <person name="Perroud P.F."/>
            <person name="Phillips J."/>
            <person name="Ranjan P."/>
            <person name="Rokshar D.S."/>
            <person name="Rothfels C.J."/>
            <person name="Schneider L."/>
            <person name="Shu S."/>
            <person name="Stevenson D.W."/>
            <person name="Thummler F."/>
            <person name="Tillich M."/>
            <person name="Villarreal Aguilar J.C."/>
            <person name="Widiez T."/>
            <person name="Wong G.K."/>
            <person name="Wymore A."/>
            <person name="Zhang Y."/>
            <person name="Zimmer A.D."/>
            <person name="Quatrano R.S."/>
            <person name="Mayer K.F.X."/>
            <person name="Goodstein D."/>
            <person name="Casacuberta J.M."/>
            <person name="Vandepoele K."/>
            <person name="Reski R."/>
            <person name="Cuming A.C."/>
            <person name="Tuskan G.A."/>
            <person name="Maumus F."/>
            <person name="Salse J."/>
            <person name="Schmutz J."/>
            <person name="Rensing S.A."/>
        </authorList>
    </citation>
    <scope>NUCLEOTIDE SEQUENCE [LARGE SCALE GENOMIC DNA]</scope>
    <source>
        <strain evidence="6 7">cv. Gransden 2004</strain>
    </source>
</reference>
<dbReference type="InterPro" id="IPR044559">
    <property type="entry name" value="WOX13-like"/>
</dbReference>
<dbReference type="InterPro" id="IPR009057">
    <property type="entry name" value="Homeodomain-like_sf"/>
</dbReference>
<dbReference type="Gene3D" id="1.10.10.60">
    <property type="entry name" value="Homeodomain-like"/>
    <property type="match status" value="1"/>
</dbReference>
<reference evidence="6" key="3">
    <citation type="submission" date="2020-12" db="UniProtKB">
        <authorList>
            <consortium name="EnsemblPlants"/>
        </authorList>
    </citation>
    <scope>IDENTIFICATION</scope>
</reference>
<dbReference type="GO" id="GO:0006355">
    <property type="term" value="P:regulation of DNA-templated transcription"/>
    <property type="evidence" value="ECO:0000318"/>
    <property type="project" value="GO_Central"/>
</dbReference>
<dbReference type="Proteomes" id="UP000006727">
    <property type="component" value="Chromosome 26"/>
</dbReference>
<dbReference type="GO" id="GO:0003700">
    <property type="term" value="F:DNA-binding transcription factor activity"/>
    <property type="evidence" value="ECO:0000318"/>
    <property type="project" value="GO_Central"/>
</dbReference>
<dbReference type="OrthoDB" id="10534196at2759"/>
<dbReference type="PaxDb" id="3218-PP1S217_9V6.1"/>
<sequence length="220" mass="24191">MACEQRASTNPPTRSRWSANQQQLQNLESIFEQGNGNTPNKARIKDITIELNQFGHISETNVYNWFQNRKARAKRKLQQRVGRTRRLSCTATGSTCKMRSGEAEISGDVQPYLPDAKRLKAVGPQSQSATGSAATPASALDAGSSIAAAEIDTELRSRPALMPLTSITPLTMPLTVTRVEAIEETLGGGAEHWHDQGLPVLLPPSLHGETSFIDYYRFRK</sequence>
<protein>
    <recommendedName>
        <fullName evidence="4">Homeobox domain-containing protein</fullName>
    </recommendedName>
</protein>
<keyword evidence="2 3" id="KW-0371">Homeobox</keyword>
<dbReference type="Gramene" id="Pp3c26_8569V3.1">
    <property type="protein sequence ID" value="Pp3c26_8569V3.1"/>
    <property type="gene ID" value="Pp3c26_8569"/>
</dbReference>
<keyword evidence="7" id="KW-1185">Reference proteome</keyword>
<gene>
    <name evidence="6" type="primary">LOC112278142</name>
    <name evidence="5" type="ORF">PHYPA_030403</name>
</gene>
<evidence type="ECO:0000256" key="1">
    <source>
        <dbReference type="ARBA" id="ARBA00004123"/>
    </source>
</evidence>
<dbReference type="GO" id="GO:0003677">
    <property type="term" value="F:DNA binding"/>
    <property type="evidence" value="ECO:0007669"/>
    <property type="project" value="UniProtKB-UniRule"/>
</dbReference>
<evidence type="ECO:0000313" key="5">
    <source>
        <dbReference type="EMBL" id="PNR26922.1"/>
    </source>
</evidence>
<dbReference type="PANTHER" id="PTHR46777">
    <property type="entry name" value="WUSCHEL-RELATED HOMEOBOX 13"/>
    <property type="match status" value="1"/>
</dbReference>
<dbReference type="AlphaFoldDB" id="A0A2K1ICB3"/>
<reference evidence="5 7" key="1">
    <citation type="journal article" date="2008" name="Science">
        <title>The Physcomitrella genome reveals evolutionary insights into the conquest of land by plants.</title>
        <authorList>
            <person name="Rensing S."/>
            <person name="Lang D."/>
            <person name="Zimmer A."/>
            <person name="Terry A."/>
            <person name="Salamov A."/>
            <person name="Shapiro H."/>
            <person name="Nishiyama T."/>
            <person name="Perroud P.-F."/>
            <person name="Lindquist E."/>
            <person name="Kamisugi Y."/>
            <person name="Tanahashi T."/>
            <person name="Sakakibara K."/>
            <person name="Fujita T."/>
            <person name="Oishi K."/>
            <person name="Shin-I T."/>
            <person name="Kuroki Y."/>
            <person name="Toyoda A."/>
            <person name="Suzuki Y."/>
            <person name="Hashimoto A."/>
            <person name="Yamaguchi K."/>
            <person name="Sugano A."/>
            <person name="Kohara Y."/>
            <person name="Fujiyama A."/>
            <person name="Anterola A."/>
            <person name="Aoki S."/>
            <person name="Ashton N."/>
            <person name="Barbazuk W.B."/>
            <person name="Barker E."/>
            <person name="Bennetzen J."/>
            <person name="Bezanilla M."/>
            <person name="Blankenship R."/>
            <person name="Cho S.H."/>
            <person name="Dutcher S."/>
            <person name="Estelle M."/>
            <person name="Fawcett J.A."/>
            <person name="Gundlach H."/>
            <person name="Hanada K."/>
            <person name="Heyl A."/>
            <person name="Hicks K.A."/>
            <person name="Hugh J."/>
            <person name="Lohr M."/>
            <person name="Mayer K."/>
            <person name="Melkozernov A."/>
            <person name="Murata T."/>
            <person name="Nelson D."/>
            <person name="Pils B."/>
            <person name="Prigge M."/>
            <person name="Reiss B."/>
            <person name="Renner T."/>
            <person name="Rombauts S."/>
            <person name="Rushton P."/>
            <person name="Sanderfoot A."/>
            <person name="Schween G."/>
            <person name="Shiu S.-H."/>
            <person name="Stueber K."/>
            <person name="Theodoulou F.L."/>
            <person name="Tu H."/>
            <person name="Van de Peer Y."/>
            <person name="Verrier P.J."/>
            <person name="Waters E."/>
            <person name="Wood A."/>
            <person name="Yang L."/>
            <person name="Cove D."/>
            <person name="Cuming A."/>
            <person name="Hasebe M."/>
            <person name="Lucas S."/>
            <person name="Mishler D.B."/>
            <person name="Reski R."/>
            <person name="Grigoriev I."/>
            <person name="Quatrano R.S."/>
            <person name="Boore J.L."/>
        </authorList>
    </citation>
    <scope>NUCLEOTIDE SEQUENCE [LARGE SCALE GENOMIC DNA]</scope>
    <source>
        <strain evidence="6 7">cv. Gransden 2004</strain>
    </source>
</reference>
<dbReference type="EMBL" id="ABEU02000026">
    <property type="protein sequence ID" value="PNR26922.1"/>
    <property type="molecule type" value="Genomic_DNA"/>
</dbReference>
<organism evidence="5">
    <name type="scientific">Physcomitrium patens</name>
    <name type="common">Spreading-leaved earth moss</name>
    <name type="synonym">Physcomitrella patens</name>
    <dbReference type="NCBI Taxonomy" id="3218"/>
    <lineage>
        <taxon>Eukaryota</taxon>
        <taxon>Viridiplantae</taxon>
        <taxon>Streptophyta</taxon>
        <taxon>Embryophyta</taxon>
        <taxon>Bryophyta</taxon>
        <taxon>Bryophytina</taxon>
        <taxon>Bryopsida</taxon>
        <taxon>Funariidae</taxon>
        <taxon>Funariales</taxon>
        <taxon>Funariaceae</taxon>
        <taxon>Physcomitrium</taxon>
    </lineage>
</organism>
<feature type="DNA-binding region" description="Homeobox" evidence="2">
    <location>
        <begin position="12"/>
        <end position="77"/>
    </location>
</feature>